<comment type="caution">
    <text evidence="2">The sequence shown here is derived from an EMBL/GenBank/DDBJ whole genome shotgun (WGS) entry which is preliminary data.</text>
</comment>
<organism evidence="2">
    <name type="scientific">Archaeoglobus fulgidus</name>
    <dbReference type="NCBI Taxonomy" id="2234"/>
    <lineage>
        <taxon>Archaea</taxon>
        <taxon>Methanobacteriati</taxon>
        <taxon>Methanobacteriota</taxon>
        <taxon>Archaeoglobi</taxon>
        <taxon>Archaeoglobales</taxon>
        <taxon>Archaeoglobaceae</taxon>
        <taxon>Archaeoglobus</taxon>
    </lineage>
</organism>
<dbReference type="Gene3D" id="1.10.10.10">
    <property type="entry name" value="Winged helix-like DNA-binding domain superfamily/Winged helix DNA-binding domain"/>
    <property type="match status" value="1"/>
</dbReference>
<sequence length="142" mass="16571">MVKFKSVLNQKKLGGGMEEKCNPNLKCVLKCALNVSCLEMDVYLLLLKNPGLDVETVSKELEKDESTVYKALRNLMQRGLVKREYRILKSGGYKYLYYPADFEEFKKVAREAMEDWFRNFEIFIKDIERVDKEELLSLAAAR</sequence>
<gene>
    <name evidence="2" type="ORF">ENW66_03030</name>
</gene>
<dbReference type="AlphaFoldDB" id="A0A7C3MC55"/>
<dbReference type="InterPro" id="IPR002831">
    <property type="entry name" value="Tscrpt_reg_TrmB_N"/>
</dbReference>
<protein>
    <submittedName>
        <fullName evidence="2">TrmB family transcriptional regulator</fullName>
    </submittedName>
</protein>
<name>A0A7C3MC55_ARCFL</name>
<dbReference type="EMBL" id="DTLB01000015">
    <property type="protein sequence ID" value="HFW31915.1"/>
    <property type="molecule type" value="Genomic_DNA"/>
</dbReference>
<accession>A0A7C3MC55</accession>
<feature type="domain" description="Transcription regulator TrmB N-terminal" evidence="1">
    <location>
        <begin position="29"/>
        <end position="103"/>
    </location>
</feature>
<evidence type="ECO:0000313" key="2">
    <source>
        <dbReference type="EMBL" id="HFW31915.1"/>
    </source>
</evidence>
<evidence type="ECO:0000259" key="1">
    <source>
        <dbReference type="Pfam" id="PF01978"/>
    </source>
</evidence>
<dbReference type="InterPro" id="IPR036388">
    <property type="entry name" value="WH-like_DNA-bd_sf"/>
</dbReference>
<proteinExistence type="predicted"/>
<dbReference type="Pfam" id="PF01978">
    <property type="entry name" value="TrmB"/>
    <property type="match status" value="1"/>
</dbReference>
<dbReference type="InterPro" id="IPR036390">
    <property type="entry name" value="WH_DNA-bd_sf"/>
</dbReference>
<reference evidence="2" key="1">
    <citation type="journal article" date="2020" name="mSystems">
        <title>Genome- and Community-Level Interaction Insights into Carbon Utilization and Element Cycling Functions of Hydrothermarchaeota in Hydrothermal Sediment.</title>
        <authorList>
            <person name="Zhou Z."/>
            <person name="Liu Y."/>
            <person name="Xu W."/>
            <person name="Pan J."/>
            <person name="Luo Z.H."/>
            <person name="Li M."/>
        </authorList>
    </citation>
    <scope>NUCLEOTIDE SEQUENCE [LARGE SCALE GENOMIC DNA]</scope>
    <source>
        <strain evidence="2">SpSt-87</strain>
    </source>
</reference>
<dbReference type="SUPFAM" id="SSF46785">
    <property type="entry name" value="Winged helix' DNA-binding domain"/>
    <property type="match status" value="1"/>
</dbReference>